<feature type="binding site" evidence="6">
    <location>
        <begin position="409"/>
        <end position="411"/>
    </location>
    <ligand>
        <name>substrate</name>
    </ligand>
</feature>
<protein>
    <recommendedName>
        <fullName evidence="6">Octanoyltransferase</fullName>
        <ecNumber evidence="6">2.3.1.181</ecNumber>
    </recommendedName>
    <alternativeName>
        <fullName evidence="6">Lipoate-protein ligase B</fullName>
    </alternativeName>
    <alternativeName>
        <fullName evidence="6">Lipoyl/octanoyl transferase</fullName>
    </alternativeName>
    <alternativeName>
        <fullName evidence="6">Octanoyl-[acyl-carrier-protein]-protein N-octanoyltransferase</fullName>
    </alternativeName>
</protein>
<dbReference type="NCBIfam" id="TIGR00214">
    <property type="entry name" value="lipB"/>
    <property type="match status" value="1"/>
</dbReference>
<dbReference type="InterPro" id="IPR045864">
    <property type="entry name" value="aa-tRNA-synth_II/BPL/LPL"/>
</dbReference>
<dbReference type="CDD" id="cd16279">
    <property type="entry name" value="metallo-hydrolase-like_MBL-fold"/>
    <property type="match status" value="1"/>
</dbReference>
<dbReference type="InterPro" id="IPR004143">
    <property type="entry name" value="BPL_LPL_catalytic"/>
</dbReference>
<dbReference type="EMBL" id="LS483447">
    <property type="protein sequence ID" value="SQH72793.1"/>
    <property type="molecule type" value="Genomic_DNA"/>
</dbReference>
<dbReference type="GO" id="GO:0005737">
    <property type="term" value="C:cytoplasm"/>
    <property type="evidence" value="ECO:0007669"/>
    <property type="project" value="UniProtKB-SubCell"/>
</dbReference>
<keyword evidence="3 6" id="KW-0808">Transferase</keyword>
<dbReference type="UniPathway" id="UPA00538">
    <property type="reaction ID" value="UER00592"/>
</dbReference>
<dbReference type="InterPro" id="IPR036866">
    <property type="entry name" value="RibonucZ/Hydroxyglut_hydro"/>
</dbReference>
<comment type="catalytic activity">
    <reaction evidence="6">
        <text>octanoyl-[ACP] + L-lysyl-[protein] = N(6)-octanoyl-L-lysyl-[protein] + holo-[ACP] + H(+)</text>
        <dbReference type="Rhea" id="RHEA:17665"/>
        <dbReference type="Rhea" id="RHEA-COMP:9636"/>
        <dbReference type="Rhea" id="RHEA-COMP:9685"/>
        <dbReference type="Rhea" id="RHEA-COMP:9752"/>
        <dbReference type="Rhea" id="RHEA-COMP:9928"/>
        <dbReference type="ChEBI" id="CHEBI:15378"/>
        <dbReference type="ChEBI" id="CHEBI:29969"/>
        <dbReference type="ChEBI" id="CHEBI:64479"/>
        <dbReference type="ChEBI" id="CHEBI:78463"/>
        <dbReference type="ChEBI" id="CHEBI:78809"/>
        <dbReference type="EC" id="2.3.1.181"/>
    </reaction>
</comment>
<dbReference type="AlphaFoldDB" id="A0A2X4PLV5"/>
<dbReference type="EC" id="2.3.1.181" evidence="6"/>
<dbReference type="SUPFAM" id="SSF56281">
    <property type="entry name" value="Metallo-hydrolase/oxidoreductase"/>
    <property type="match status" value="1"/>
</dbReference>
<dbReference type="PANTHER" id="PTHR10993">
    <property type="entry name" value="OCTANOYLTRANSFERASE"/>
    <property type="match status" value="1"/>
</dbReference>
<keyword evidence="9" id="KW-1185">Reference proteome</keyword>
<accession>A0A2X4PLV5</accession>
<sequence>MPRIIVLGSGTSTGVPEVGCHCAVCSSTDPADKRLRTSVLYITDSGKRILIDCSPDFRQQALRVGLDRLDAIVLTHEHYDHIGGLDDLRTISWDKPLPIYAEERVLAAIRHRLHYYFRKNPYPGSPQLDLYPIHPGIPFEAADMEILPIRVMHAGLPILAYRLGDFAFVTDLKTISPVSLKSLQGLSLLLLNGLRHKPHLSHQTIDEAIDLIARVGHPKAYITHLSHHAPLMVEMSHFLPEGVVASYDGLEESLPKSPYRYADCGEMPYDEALDVQRSLFDALLKAKAMNRPTHSVLMFCEHEPVLTIGRHGDKANLLADSLQLSNRHIRVHTVDRGGDITYHGPGQITGYPVFDLEMFGLGIKRYISLLESCIIELLQGYGIEAAPVPGATGVWIDVAEPSKMRKICAIGVRSSRYVVMHGFALNVNTDLSYFSLINPCGFTDKGVTSMARELGYSPDIEEVKRRLQQIFHCRFSALMQAVTPPMI</sequence>
<name>A0A2X4PLV5_9PORP</name>
<feature type="site" description="Lowers pKa of active site Cys" evidence="6">
    <location>
        <position position="406"/>
    </location>
</feature>
<reference evidence="8 9" key="1">
    <citation type="submission" date="2018-06" db="EMBL/GenBank/DDBJ databases">
        <authorList>
            <consortium name="Pathogen Informatics"/>
            <person name="Doyle S."/>
        </authorList>
    </citation>
    <scope>NUCLEOTIDE SEQUENCE [LARGE SCALE GENOMIC DNA]</scope>
    <source>
        <strain evidence="8 9">NCTC12858</strain>
    </source>
</reference>
<organism evidence="8 9">
    <name type="scientific">Porphyromonas crevioricanis</name>
    <dbReference type="NCBI Taxonomy" id="393921"/>
    <lineage>
        <taxon>Bacteria</taxon>
        <taxon>Pseudomonadati</taxon>
        <taxon>Bacteroidota</taxon>
        <taxon>Bacteroidia</taxon>
        <taxon>Bacteroidales</taxon>
        <taxon>Porphyromonadaceae</taxon>
        <taxon>Porphyromonas</taxon>
    </lineage>
</organism>
<dbReference type="Pfam" id="PF21948">
    <property type="entry name" value="LplA-B_cat"/>
    <property type="match status" value="1"/>
</dbReference>
<dbReference type="Proteomes" id="UP000249300">
    <property type="component" value="Chromosome 1"/>
</dbReference>
<proteinExistence type="inferred from homology"/>
<evidence type="ECO:0000313" key="8">
    <source>
        <dbReference type="EMBL" id="SQH72793.1"/>
    </source>
</evidence>
<dbReference type="KEGG" id="pcre:NCTC12858_00622"/>
<comment type="pathway">
    <text evidence="1 6">Protein modification; protein lipoylation via endogenous pathway; protein N(6)-(lipoyl)lysine from octanoyl-[acyl-carrier-protein]: step 1/2.</text>
</comment>
<dbReference type="NCBIfam" id="NF010925">
    <property type="entry name" value="PRK14345.1"/>
    <property type="match status" value="1"/>
</dbReference>
<dbReference type="InterPro" id="IPR000544">
    <property type="entry name" value="Octanoyltransferase"/>
</dbReference>
<feature type="binding site" evidence="6">
    <location>
        <begin position="422"/>
        <end position="424"/>
    </location>
    <ligand>
        <name>substrate</name>
    </ligand>
</feature>
<dbReference type="InterPro" id="IPR020605">
    <property type="entry name" value="Octanoyltransferase_CS"/>
</dbReference>
<keyword evidence="2 6" id="KW-0963">Cytoplasm</keyword>
<evidence type="ECO:0000259" key="7">
    <source>
        <dbReference type="PROSITE" id="PS51733"/>
    </source>
</evidence>
<feature type="binding site" evidence="6">
    <location>
        <begin position="336"/>
        <end position="343"/>
    </location>
    <ligand>
        <name>substrate</name>
    </ligand>
</feature>
<dbReference type="InterPro" id="IPR001279">
    <property type="entry name" value="Metallo-B-lactamas"/>
</dbReference>
<dbReference type="Gene3D" id="3.60.15.10">
    <property type="entry name" value="Ribonuclease Z/Hydroxyacylglutathione hydrolase-like"/>
    <property type="match status" value="1"/>
</dbReference>
<keyword evidence="4 6" id="KW-0012">Acyltransferase</keyword>
<feature type="active site" description="Acyl-thioester intermediate" evidence="6">
    <location>
        <position position="440"/>
    </location>
</feature>
<dbReference type="Pfam" id="PF12706">
    <property type="entry name" value="Lactamase_B_2"/>
    <property type="match status" value="1"/>
</dbReference>
<dbReference type="PROSITE" id="PS01313">
    <property type="entry name" value="LIPB"/>
    <property type="match status" value="1"/>
</dbReference>
<comment type="subcellular location">
    <subcellularLocation>
        <location evidence="6">Cytoplasm</location>
    </subcellularLocation>
</comment>
<dbReference type="CDD" id="cd16444">
    <property type="entry name" value="LipB"/>
    <property type="match status" value="1"/>
</dbReference>
<dbReference type="GO" id="GO:0033819">
    <property type="term" value="F:lipoyl(octanoyl) transferase activity"/>
    <property type="evidence" value="ECO:0007669"/>
    <property type="project" value="UniProtKB-EC"/>
</dbReference>
<comment type="similarity">
    <text evidence="6">Belongs to the LipB family.</text>
</comment>
<dbReference type="Gene3D" id="3.30.930.10">
    <property type="entry name" value="Bira Bifunctional Protein, Domain 2"/>
    <property type="match status" value="1"/>
</dbReference>
<dbReference type="PROSITE" id="PS51733">
    <property type="entry name" value="BPL_LPL_CATALYTIC"/>
    <property type="match status" value="1"/>
</dbReference>
<evidence type="ECO:0000256" key="5">
    <source>
        <dbReference type="ARBA" id="ARBA00024732"/>
    </source>
</evidence>
<dbReference type="PANTHER" id="PTHR10993:SF12">
    <property type="entry name" value="OCTANOYLTRANSFERASE"/>
    <property type="match status" value="1"/>
</dbReference>
<dbReference type="SUPFAM" id="SSF55681">
    <property type="entry name" value="Class II aaRS and biotin synthetases"/>
    <property type="match status" value="1"/>
</dbReference>
<evidence type="ECO:0000256" key="1">
    <source>
        <dbReference type="ARBA" id="ARBA00004821"/>
    </source>
</evidence>
<gene>
    <name evidence="6 8" type="primary">lipB</name>
    <name evidence="8" type="ORF">NCTC12858_00622</name>
</gene>
<evidence type="ECO:0000313" key="9">
    <source>
        <dbReference type="Proteomes" id="UP000249300"/>
    </source>
</evidence>
<comment type="function">
    <text evidence="5 6">Catalyzes the transfer of endogenously produced octanoic acid from octanoyl-acyl-carrier-protein onto the lipoyl domains of lipoate-dependent enzymes. Lipoyl-ACP can also act as a substrate although octanoyl-ACP is likely to be the physiological substrate.</text>
</comment>
<comment type="miscellaneous">
    <text evidence="6">In the reaction, the free carboxyl group of octanoic acid is attached via an amide linkage to the epsilon-amino group of a specific lysine residue of lipoyl domains of lipoate-dependent enzymes.</text>
</comment>
<evidence type="ECO:0000256" key="3">
    <source>
        <dbReference type="ARBA" id="ARBA00022679"/>
    </source>
</evidence>
<dbReference type="GO" id="GO:0009249">
    <property type="term" value="P:protein lipoylation"/>
    <property type="evidence" value="ECO:0007669"/>
    <property type="project" value="InterPro"/>
</dbReference>
<evidence type="ECO:0000256" key="4">
    <source>
        <dbReference type="ARBA" id="ARBA00023315"/>
    </source>
</evidence>
<dbReference type="SMART" id="SM00849">
    <property type="entry name" value="Lactamase_B"/>
    <property type="match status" value="1"/>
</dbReference>
<evidence type="ECO:0000256" key="6">
    <source>
        <dbReference type="HAMAP-Rule" id="MF_00013"/>
    </source>
</evidence>
<dbReference type="HAMAP" id="MF_00013">
    <property type="entry name" value="LipB"/>
    <property type="match status" value="1"/>
</dbReference>
<evidence type="ECO:0000256" key="2">
    <source>
        <dbReference type="ARBA" id="ARBA00022490"/>
    </source>
</evidence>
<feature type="domain" description="BPL/LPL catalytic" evidence="7">
    <location>
        <begin position="291"/>
        <end position="479"/>
    </location>
</feature>